<reference evidence="1 2" key="1">
    <citation type="submission" date="2021-06" db="EMBL/GenBank/DDBJ databases">
        <title>Caerostris darwini draft genome.</title>
        <authorList>
            <person name="Kono N."/>
            <person name="Arakawa K."/>
        </authorList>
    </citation>
    <scope>NUCLEOTIDE SEQUENCE [LARGE SCALE GENOMIC DNA]</scope>
</reference>
<accession>A0AAV4WHP8</accession>
<evidence type="ECO:0000313" key="2">
    <source>
        <dbReference type="Proteomes" id="UP001054837"/>
    </source>
</evidence>
<comment type="caution">
    <text evidence="1">The sequence shown here is derived from an EMBL/GenBank/DDBJ whole genome shotgun (WGS) entry which is preliminary data.</text>
</comment>
<organism evidence="1 2">
    <name type="scientific">Caerostris darwini</name>
    <dbReference type="NCBI Taxonomy" id="1538125"/>
    <lineage>
        <taxon>Eukaryota</taxon>
        <taxon>Metazoa</taxon>
        <taxon>Ecdysozoa</taxon>
        <taxon>Arthropoda</taxon>
        <taxon>Chelicerata</taxon>
        <taxon>Arachnida</taxon>
        <taxon>Araneae</taxon>
        <taxon>Araneomorphae</taxon>
        <taxon>Entelegynae</taxon>
        <taxon>Araneoidea</taxon>
        <taxon>Araneidae</taxon>
        <taxon>Caerostris</taxon>
    </lineage>
</organism>
<sequence length="80" mass="9646">MQGDRLFTINDFRMKPAVLVSQELVRIYYSIPEEKWSQTIFIPKDRNGEPVESMAFHITEDLKERRFHYNVFRFYAGKLT</sequence>
<dbReference type="AlphaFoldDB" id="A0AAV4WHP8"/>
<gene>
    <name evidence="1" type="ORF">CDAR_96171</name>
</gene>
<dbReference type="EMBL" id="BPLQ01014569">
    <property type="protein sequence ID" value="GIY81063.1"/>
    <property type="molecule type" value="Genomic_DNA"/>
</dbReference>
<name>A0AAV4WHP8_9ARAC</name>
<evidence type="ECO:0000313" key="1">
    <source>
        <dbReference type="EMBL" id="GIY81063.1"/>
    </source>
</evidence>
<keyword evidence="2" id="KW-1185">Reference proteome</keyword>
<dbReference type="Proteomes" id="UP001054837">
    <property type="component" value="Unassembled WGS sequence"/>
</dbReference>
<protein>
    <submittedName>
        <fullName evidence="1">Uncharacterized protein</fullName>
    </submittedName>
</protein>
<proteinExistence type="predicted"/>